<sequence>MGNFFNRCYAEENNEQKDKTQVSNFQISDQFQIQDLGQNNKNQEFKLQQELIKSDMKIYPLQLFKEDHFQFQLISTDFIYIFKDLTQICNQSFNVGSKYLENNKLKKLFDEPLLRLSSDDIQQITSHQFQIQISLQRYSLGEKYLGNLNKKELLIAECIQANITTGLIPFFKSYSHIKFENNKLEKLFKGIYIIYLVCDFFQGILQKYLKEYQYSDNIKIYNLIYYQFQKLILNINYETEQIYNALPVFQKKYKFSLLGYAMRFWCQIVIANTVDEKFNNISKLLLESYRNVDKKGIELEIYKYIIGAIDICSNEYTSNWIGHQNNFKIQKLLIDMNHNELDTIQAEDFSSFTEEADKKLEELKQFCPTWIFELHYLNYSLDLKLKNLIQEIKDKYKFENDSQSSVKKNISLSYNEIPTGYGLFDENEKADDMESQMRVMAKFLFIDQNVQPRSYKAFAQEPYYSAQPSALRFSQKISLPFSQLRIVPNQQINEKVKNINPKYFENLKTIRLQYKRVLRNIKHRNTILEIRNRNRQIDNKILNNNYESSQAYNYFVHQKITNYEIEKFVQMQKFEYEKLYKEEYQEQKELQLKHVNYFFEKKI</sequence>
<reference evidence="1" key="1">
    <citation type="submission" date="2021-01" db="EMBL/GenBank/DDBJ databases">
        <authorList>
            <consortium name="Genoscope - CEA"/>
            <person name="William W."/>
        </authorList>
    </citation>
    <scope>NUCLEOTIDE SEQUENCE</scope>
</reference>
<dbReference type="EMBL" id="CAJJDO010000017">
    <property type="protein sequence ID" value="CAD8147934.1"/>
    <property type="molecule type" value="Genomic_DNA"/>
</dbReference>
<accession>A0A8S1T9P1</accession>
<organism evidence="1 2">
    <name type="scientific">Paramecium pentaurelia</name>
    <dbReference type="NCBI Taxonomy" id="43138"/>
    <lineage>
        <taxon>Eukaryota</taxon>
        <taxon>Sar</taxon>
        <taxon>Alveolata</taxon>
        <taxon>Ciliophora</taxon>
        <taxon>Intramacronucleata</taxon>
        <taxon>Oligohymenophorea</taxon>
        <taxon>Peniculida</taxon>
        <taxon>Parameciidae</taxon>
        <taxon>Paramecium</taxon>
    </lineage>
</organism>
<dbReference type="OrthoDB" id="312235at2759"/>
<dbReference type="Proteomes" id="UP000689195">
    <property type="component" value="Unassembled WGS sequence"/>
</dbReference>
<evidence type="ECO:0000313" key="2">
    <source>
        <dbReference type="Proteomes" id="UP000689195"/>
    </source>
</evidence>
<proteinExistence type="predicted"/>
<gene>
    <name evidence="1" type="ORF">PPENT_87.1.T0170216</name>
</gene>
<comment type="caution">
    <text evidence="1">The sequence shown here is derived from an EMBL/GenBank/DDBJ whole genome shotgun (WGS) entry which is preliminary data.</text>
</comment>
<dbReference type="AlphaFoldDB" id="A0A8S1T9P1"/>
<name>A0A8S1T9P1_9CILI</name>
<evidence type="ECO:0000313" key="1">
    <source>
        <dbReference type="EMBL" id="CAD8147934.1"/>
    </source>
</evidence>
<protein>
    <submittedName>
        <fullName evidence="1">Uncharacterized protein</fullName>
    </submittedName>
</protein>
<keyword evidence="2" id="KW-1185">Reference proteome</keyword>